<dbReference type="GO" id="GO:0003677">
    <property type="term" value="F:DNA binding"/>
    <property type="evidence" value="ECO:0007669"/>
    <property type="project" value="UniProtKB-UniRule"/>
</dbReference>
<reference evidence="3 4" key="2">
    <citation type="submission" date="2015-02" db="EMBL/GenBank/DDBJ databases">
        <title>The complete genome of Sphingomonas hengshuiensis sp. WHSC-8 isolated from soil of Hengshui Lake.</title>
        <authorList>
            <person name="Wei S."/>
            <person name="Guo J."/>
            <person name="Su C."/>
            <person name="Wu R."/>
            <person name="Zhang Z."/>
            <person name="Liang K."/>
            <person name="Li H."/>
            <person name="Wang T."/>
            <person name="Liu H."/>
            <person name="Zhang C."/>
            <person name="Li Z."/>
            <person name="Wang Q."/>
            <person name="Meng J."/>
        </authorList>
    </citation>
    <scope>NUCLEOTIDE SEQUENCE [LARGE SCALE GENOMIC DNA]</scope>
    <source>
        <strain evidence="3 4">WHSC-8</strain>
    </source>
</reference>
<evidence type="ECO:0000313" key="4">
    <source>
        <dbReference type="Proteomes" id="UP000032300"/>
    </source>
</evidence>
<accession>A0A7U4JBL2</accession>
<dbReference type="KEGG" id="sphi:TS85_21495"/>
<dbReference type="PROSITE" id="PS51740">
    <property type="entry name" value="SPOVT_ABRB"/>
    <property type="match status" value="1"/>
</dbReference>
<keyword evidence="4" id="KW-1185">Reference proteome</keyword>
<dbReference type="InterPro" id="IPR007159">
    <property type="entry name" value="SpoVT-AbrB_dom"/>
</dbReference>
<dbReference type="RefSeq" id="WP_044334948.1">
    <property type="nucleotide sequence ID" value="NZ_CP010836.1"/>
</dbReference>
<dbReference type="OrthoDB" id="9795766at2"/>
<gene>
    <name evidence="3" type="ORF">TS85_21495</name>
</gene>
<dbReference type="Pfam" id="PF04014">
    <property type="entry name" value="MazE_antitoxin"/>
    <property type="match status" value="1"/>
</dbReference>
<keyword evidence="1" id="KW-0238">DNA-binding</keyword>
<evidence type="ECO:0000259" key="2">
    <source>
        <dbReference type="PROSITE" id="PS51740"/>
    </source>
</evidence>
<dbReference type="InterPro" id="IPR037914">
    <property type="entry name" value="SpoVT-AbrB_sf"/>
</dbReference>
<dbReference type="AlphaFoldDB" id="A0A7U4JBL2"/>
<feature type="domain" description="SpoVT-AbrB" evidence="2">
    <location>
        <begin position="3"/>
        <end position="48"/>
    </location>
</feature>
<evidence type="ECO:0000313" key="3">
    <source>
        <dbReference type="EMBL" id="AJP73819.1"/>
    </source>
</evidence>
<reference evidence="3 4" key="1">
    <citation type="journal article" date="2015" name="Int. J. Syst. Evol. Microbiol.">
        <title>Sphingomonas hengshuiensis sp. nov., isolated from lake wetland.</title>
        <authorList>
            <person name="Wei S."/>
            <person name="Wang T."/>
            <person name="Liu H."/>
            <person name="Zhang C."/>
            <person name="Guo J."/>
            <person name="Wang Q."/>
            <person name="Liang K."/>
            <person name="Zhang Z."/>
        </authorList>
    </citation>
    <scope>NUCLEOTIDE SEQUENCE [LARGE SCALE GENOMIC DNA]</scope>
    <source>
        <strain evidence="3 4">WHSC-8</strain>
    </source>
</reference>
<dbReference type="Gene3D" id="2.10.260.10">
    <property type="match status" value="1"/>
</dbReference>
<name>A0A7U4JBL2_9SPHN</name>
<sequence>MQTALRKMGNSTGLIVPRTILNAMGVTTGSAMELRVEDGKLIATPVERTPRDGWALAAQSVAEDRSADEWQGFASEGDADLTW</sequence>
<protein>
    <recommendedName>
        <fullName evidence="2">SpoVT-AbrB domain-containing protein</fullName>
    </recommendedName>
</protein>
<organism evidence="3 4">
    <name type="scientific">Sphingomonas hengshuiensis</name>
    <dbReference type="NCBI Taxonomy" id="1609977"/>
    <lineage>
        <taxon>Bacteria</taxon>
        <taxon>Pseudomonadati</taxon>
        <taxon>Pseudomonadota</taxon>
        <taxon>Alphaproteobacteria</taxon>
        <taxon>Sphingomonadales</taxon>
        <taxon>Sphingomonadaceae</taxon>
        <taxon>Sphingomonas</taxon>
    </lineage>
</organism>
<evidence type="ECO:0000256" key="1">
    <source>
        <dbReference type="PROSITE-ProRule" id="PRU01076"/>
    </source>
</evidence>
<dbReference type="EMBL" id="CP010836">
    <property type="protein sequence ID" value="AJP73819.1"/>
    <property type="molecule type" value="Genomic_DNA"/>
</dbReference>
<dbReference type="SMART" id="SM00966">
    <property type="entry name" value="SpoVT_AbrB"/>
    <property type="match status" value="1"/>
</dbReference>
<proteinExistence type="predicted"/>
<dbReference type="SUPFAM" id="SSF89447">
    <property type="entry name" value="AbrB/MazE/MraZ-like"/>
    <property type="match status" value="1"/>
</dbReference>
<dbReference type="Proteomes" id="UP000032300">
    <property type="component" value="Chromosome"/>
</dbReference>